<dbReference type="GO" id="GO:0004674">
    <property type="term" value="F:protein serine/threonine kinase activity"/>
    <property type="evidence" value="ECO:0007669"/>
    <property type="project" value="UniProtKB-KW"/>
</dbReference>
<dbReference type="InterPro" id="IPR011009">
    <property type="entry name" value="Kinase-like_dom_sf"/>
</dbReference>
<dbReference type="PANTHER" id="PTHR43289:SF6">
    <property type="entry name" value="SERINE_THREONINE-PROTEIN KINASE NEKL-3"/>
    <property type="match status" value="1"/>
</dbReference>
<evidence type="ECO:0000259" key="9">
    <source>
        <dbReference type="PROSITE" id="PS50011"/>
    </source>
</evidence>
<dbReference type="AlphaFoldDB" id="A0A2L0EJ14"/>
<evidence type="ECO:0000256" key="1">
    <source>
        <dbReference type="ARBA" id="ARBA00012513"/>
    </source>
</evidence>
<organism evidence="10 11">
    <name type="scientific">Sorangium cellulosum</name>
    <name type="common">Polyangium cellulosum</name>
    <dbReference type="NCBI Taxonomy" id="56"/>
    <lineage>
        <taxon>Bacteria</taxon>
        <taxon>Pseudomonadati</taxon>
        <taxon>Myxococcota</taxon>
        <taxon>Polyangia</taxon>
        <taxon>Polyangiales</taxon>
        <taxon>Polyangiaceae</taxon>
        <taxon>Sorangium</taxon>
    </lineage>
</organism>
<dbReference type="PROSITE" id="PS00108">
    <property type="entry name" value="PROTEIN_KINASE_ST"/>
    <property type="match status" value="1"/>
</dbReference>
<reference evidence="10 11" key="1">
    <citation type="submission" date="2015-09" db="EMBL/GenBank/DDBJ databases">
        <title>Sorangium comparison.</title>
        <authorList>
            <person name="Zaburannyi N."/>
            <person name="Bunk B."/>
            <person name="Overmann J."/>
            <person name="Mueller R."/>
        </authorList>
    </citation>
    <scope>NUCLEOTIDE SEQUENCE [LARGE SCALE GENOMIC DNA]</scope>
    <source>
        <strain evidence="10 11">So ce26</strain>
    </source>
</reference>
<dbReference type="OrthoDB" id="5483102at2"/>
<evidence type="ECO:0000256" key="5">
    <source>
        <dbReference type="ARBA" id="ARBA00022777"/>
    </source>
</evidence>
<dbReference type="RefSeq" id="WP_104977279.1">
    <property type="nucleotide sequence ID" value="NZ_CP012673.1"/>
</dbReference>
<dbReference type="GO" id="GO:0005524">
    <property type="term" value="F:ATP binding"/>
    <property type="evidence" value="ECO:0007669"/>
    <property type="project" value="UniProtKB-UniRule"/>
</dbReference>
<evidence type="ECO:0000256" key="7">
    <source>
        <dbReference type="PROSITE-ProRule" id="PRU10141"/>
    </source>
</evidence>
<evidence type="ECO:0000256" key="3">
    <source>
        <dbReference type="ARBA" id="ARBA00022679"/>
    </source>
</evidence>
<evidence type="ECO:0000313" key="11">
    <source>
        <dbReference type="Proteomes" id="UP000238348"/>
    </source>
</evidence>
<keyword evidence="6 7" id="KW-0067">ATP-binding</keyword>
<dbReference type="PANTHER" id="PTHR43289">
    <property type="entry name" value="MITOGEN-ACTIVATED PROTEIN KINASE KINASE KINASE 20-RELATED"/>
    <property type="match status" value="1"/>
</dbReference>
<evidence type="ECO:0000256" key="2">
    <source>
        <dbReference type="ARBA" id="ARBA00022527"/>
    </source>
</evidence>
<feature type="compositionally biased region" description="Low complexity" evidence="8">
    <location>
        <begin position="446"/>
        <end position="469"/>
    </location>
</feature>
<dbReference type="FunFam" id="1.10.510.10:FF:000021">
    <property type="entry name" value="Serine/threonine protein kinase"/>
    <property type="match status" value="1"/>
</dbReference>
<dbReference type="InterPro" id="IPR008271">
    <property type="entry name" value="Ser/Thr_kinase_AS"/>
</dbReference>
<dbReference type="InterPro" id="IPR000719">
    <property type="entry name" value="Prot_kinase_dom"/>
</dbReference>
<dbReference type="Proteomes" id="UP000238348">
    <property type="component" value="Chromosome"/>
</dbReference>
<dbReference type="InterPro" id="IPR017441">
    <property type="entry name" value="Protein_kinase_ATP_BS"/>
</dbReference>
<feature type="compositionally biased region" description="Low complexity" evidence="8">
    <location>
        <begin position="497"/>
        <end position="514"/>
    </location>
</feature>
<dbReference type="EC" id="2.7.11.1" evidence="1"/>
<evidence type="ECO:0000256" key="8">
    <source>
        <dbReference type="SAM" id="MobiDB-lite"/>
    </source>
</evidence>
<keyword evidence="2" id="KW-0723">Serine/threonine-protein kinase</keyword>
<dbReference type="Pfam" id="PF00069">
    <property type="entry name" value="Pkinase"/>
    <property type="match status" value="1"/>
</dbReference>
<gene>
    <name evidence="10" type="ORF">SOCE26_006740</name>
</gene>
<dbReference type="Gene3D" id="3.30.200.20">
    <property type="entry name" value="Phosphorylase Kinase, domain 1"/>
    <property type="match status" value="1"/>
</dbReference>
<keyword evidence="5" id="KW-0418">Kinase</keyword>
<evidence type="ECO:0000256" key="4">
    <source>
        <dbReference type="ARBA" id="ARBA00022741"/>
    </source>
</evidence>
<dbReference type="CDD" id="cd14014">
    <property type="entry name" value="STKc_PknB_like"/>
    <property type="match status" value="1"/>
</dbReference>
<feature type="binding site" evidence="7">
    <location>
        <position position="74"/>
    </location>
    <ligand>
        <name>ATP</name>
        <dbReference type="ChEBI" id="CHEBI:30616"/>
    </ligand>
</feature>
<dbReference type="SUPFAM" id="SSF56112">
    <property type="entry name" value="Protein kinase-like (PK-like)"/>
    <property type="match status" value="1"/>
</dbReference>
<accession>A0A2L0EJ14</accession>
<dbReference type="PROSITE" id="PS00107">
    <property type="entry name" value="PROTEIN_KINASE_ATP"/>
    <property type="match status" value="1"/>
</dbReference>
<dbReference type="SMART" id="SM00220">
    <property type="entry name" value="S_TKc"/>
    <property type="match status" value="1"/>
</dbReference>
<protein>
    <recommendedName>
        <fullName evidence="1">non-specific serine/threonine protein kinase</fullName>
        <ecNumber evidence="1">2.7.11.1</ecNumber>
    </recommendedName>
</protein>
<dbReference type="PROSITE" id="PS50011">
    <property type="entry name" value="PROTEIN_KINASE_DOM"/>
    <property type="match status" value="1"/>
</dbReference>
<evidence type="ECO:0000256" key="6">
    <source>
        <dbReference type="ARBA" id="ARBA00022840"/>
    </source>
</evidence>
<proteinExistence type="predicted"/>
<feature type="region of interest" description="Disordered" evidence="8">
    <location>
        <begin position="446"/>
        <end position="519"/>
    </location>
</feature>
<evidence type="ECO:0000313" key="10">
    <source>
        <dbReference type="EMBL" id="AUX39290.1"/>
    </source>
</evidence>
<sequence>MDCPACHQPNIDGARFCATCGALLPVAPVEADPLIGTIVGGRFRIVGVLGEGGMGRVYHGEQPMGTSVRKVAIKTLLEQHAKDPQVVARFMRECGTVSELEHPNTIKVYDFGQTNTGELYIAMELLNGLSLETAIERGGALPPERVDRILAQVCGSLQEAHEKGIVHRDLKPANIFLTKRAGEEDYVKVLDFGIAKRDERSTKAEQKLTQQGTVLGTPPYMSPEQFTGKELDARSDIYSLGVLTYEMLTGRLPFEAETPWAWATQHMTAQPFPFEAVPMGAAAPAKMKAAVMRALSKNREERQQSAREFYEDLTIGAGGRLSVLASAPRTQVDAPTGATAMMPSRPGQTQIGEPLFVAGPPTGHGRTVVNQHSATVMDQAAMPVGAVPAHPPVPTGSGQVFPAPPPPSAKKSSAVPVLAALAGVAVLGIAGVVLLTRGGGEAATEEGTASTIALPSSSASSVTVASDPTVPVPPSGPSAAEVLPPEQADTAKATPDTPKNTPTSTAAPKTATPAGNEKAEQECRAAINLANGGNTELAVKRFAGCDGPRKAEAKSAISSSAKRAVASKGCAAKSHATAAARIGMTEALNQLPSRCP</sequence>
<dbReference type="EMBL" id="CP012673">
    <property type="protein sequence ID" value="AUX39290.1"/>
    <property type="molecule type" value="Genomic_DNA"/>
</dbReference>
<feature type="domain" description="Protein kinase" evidence="9">
    <location>
        <begin position="43"/>
        <end position="315"/>
    </location>
</feature>
<keyword evidence="4 7" id="KW-0547">Nucleotide-binding</keyword>
<dbReference type="Gene3D" id="1.10.510.10">
    <property type="entry name" value="Transferase(Phosphotransferase) domain 1"/>
    <property type="match status" value="1"/>
</dbReference>
<name>A0A2L0EJ14_SORCE</name>
<keyword evidence="3" id="KW-0808">Transferase</keyword>